<dbReference type="KEGG" id="kbi:30210174"/>
<evidence type="ECO:0000259" key="1">
    <source>
        <dbReference type="PROSITE" id="PS51184"/>
    </source>
</evidence>
<organism evidence="2 3">
    <name type="scientific">Kwoniella bestiolae CBS 10118</name>
    <dbReference type="NCBI Taxonomy" id="1296100"/>
    <lineage>
        <taxon>Eukaryota</taxon>
        <taxon>Fungi</taxon>
        <taxon>Dikarya</taxon>
        <taxon>Basidiomycota</taxon>
        <taxon>Agaricomycotina</taxon>
        <taxon>Tremellomycetes</taxon>
        <taxon>Tremellales</taxon>
        <taxon>Cryptococcaceae</taxon>
        <taxon>Kwoniella</taxon>
    </lineage>
</organism>
<dbReference type="PROSITE" id="PS51184">
    <property type="entry name" value="JMJC"/>
    <property type="match status" value="1"/>
</dbReference>
<keyword evidence="3" id="KW-1185">Reference proteome</keyword>
<dbReference type="Pfam" id="PF13621">
    <property type="entry name" value="Cupin_8"/>
    <property type="match status" value="1"/>
</dbReference>
<name>A0AAJ8MB31_9TREE</name>
<reference evidence="2" key="1">
    <citation type="submission" date="2013-07" db="EMBL/GenBank/DDBJ databases">
        <authorList>
            <consortium name="The Broad Institute Genome Sequencing Platform"/>
            <person name="Cuomo C."/>
            <person name="Litvintseva A."/>
            <person name="Chen Y."/>
            <person name="Heitman J."/>
            <person name="Sun S."/>
            <person name="Springer D."/>
            <person name="Dromer F."/>
            <person name="Young S.K."/>
            <person name="Zeng Q."/>
            <person name="Gargeya S."/>
            <person name="Fitzgerald M."/>
            <person name="Abouelleil A."/>
            <person name="Alvarado L."/>
            <person name="Berlin A.M."/>
            <person name="Chapman S.B."/>
            <person name="Dewar J."/>
            <person name="Goldberg J."/>
            <person name="Griggs A."/>
            <person name="Gujja S."/>
            <person name="Hansen M."/>
            <person name="Howarth C."/>
            <person name="Imamovic A."/>
            <person name="Larimer J."/>
            <person name="McCowan C."/>
            <person name="Murphy C."/>
            <person name="Pearson M."/>
            <person name="Priest M."/>
            <person name="Roberts A."/>
            <person name="Saif S."/>
            <person name="Shea T."/>
            <person name="Sykes S."/>
            <person name="Wortman J."/>
            <person name="Nusbaum C."/>
            <person name="Birren B."/>
        </authorList>
    </citation>
    <scope>NUCLEOTIDE SEQUENCE</scope>
    <source>
        <strain evidence="2">CBS 10118</strain>
    </source>
</reference>
<evidence type="ECO:0000313" key="2">
    <source>
        <dbReference type="EMBL" id="WVW84926.1"/>
    </source>
</evidence>
<proteinExistence type="predicted"/>
<protein>
    <recommendedName>
        <fullName evidence="1">JmjC domain-containing protein</fullName>
    </recommendedName>
</protein>
<dbReference type="InterPro" id="IPR003347">
    <property type="entry name" value="JmjC_dom"/>
</dbReference>
<dbReference type="SUPFAM" id="SSF51197">
    <property type="entry name" value="Clavaminate synthase-like"/>
    <property type="match status" value="1"/>
</dbReference>
<feature type="domain" description="JmjC" evidence="1">
    <location>
        <begin position="291"/>
        <end position="470"/>
    </location>
</feature>
<evidence type="ECO:0000313" key="3">
    <source>
        <dbReference type="Proteomes" id="UP000092730"/>
    </source>
</evidence>
<accession>A0AAJ8MB31</accession>
<dbReference type="Gene3D" id="2.60.120.650">
    <property type="entry name" value="Cupin"/>
    <property type="match status" value="1"/>
</dbReference>
<dbReference type="PANTHER" id="PTHR12461">
    <property type="entry name" value="HYPOXIA-INDUCIBLE FACTOR 1 ALPHA INHIBITOR-RELATED"/>
    <property type="match status" value="1"/>
</dbReference>
<dbReference type="GeneID" id="30210174"/>
<sequence length="470" mass="53087">MAQSARSSTIWRDSVPFSILSQLAAELIDRNVEETQDTLLNHANPAITSRGEEKDTILLNLQTLETLSHEMINSIPFNIVPRHWLRLYTDIALLRSIRDIVIDEEVHESNMKRFWLDAVRRLDMAIIVAGALGNNRKNWILDLIRVIQEKLSSQDTGNIDVPTKAKRRKIDTTPSHTPLLFAPNPILVLDHFPSVEEYLQDHLSHPFILRGYLKGSASSPAWPACSRWSSADYLLRTVGPGRVIPVEIGKAYDDIDWSQQIIPFTEFLHRAGFKSDARDKIASTPDESSPLYLAQYALFDQVPELEKDISFPDYVWSNPPAPGDTPSYTPPQNNDGLIVNVWVGSGNNEIISPAHTDPYYNCYGQVVGYKRVWLAPPSCGLHMYAYGDGAGESDGIAYQYMTNTSKVPILKPIDDFKQLQTSYPEFFDRVWPESLEAILEPGDMMVMPPGWWHAMRAEGAGPAWSVSMWY</sequence>
<dbReference type="InterPro" id="IPR041667">
    <property type="entry name" value="Cupin_8"/>
</dbReference>
<dbReference type="AlphaFoldDB" id="A0AAJ8MB31"/>
<dbReference type="EMBL" id="CP144545">
    <property type="protein sequence ID" value="WVW84926.1"/>
    <property type="molecule type" value="Genomic_DNA"/>
</dbReference>
<dbReference type="PANTHER" id="PTHR12461:SF94">
    <property type="entry name" value="JMJC DOMAIN-CONTAINING PROTEIN"/>
    <property type="match status" value="1"/>
</dbReference>
<reference evidence="2" key="2">
    <citation type="submission" date="2024-02" db="EMBL/GenBank/DDBJ databases">
        <title>Comparative genomics of Cryptococcus and Kwoniella reveals pathogenesis evolution and contrasting modes of karyotype evolution via chromosome fusion or intercentromeric recombination.</title>
        <authorList>
            <person name="Coelho M.A."/>
            <person name="David-Palma M."/>
            <person name="Shea T."/>
            <person name="Bowers K."/>
            <person name="McGinley-Smith S."/>
            <person name="Mohammad A.W."/>
            <person name="Gnirke A."/>
            <person name="Yurkov A.M."/>
            <person name="Nowrousian M."/>
            <person name="Sun S."/>
            <person name="Cuomo C.A."/>
            <person name="Heitman J."/>
        </authorList>
    </citation>
    <scope>NUCLEOTIDE SEQUENCE</scope>
    <source>
        <strain evidence="2">CBS 10118</strain>
    </source>
</reference>
<dbReference type="RefSeq" id="XP_065726446.1">
    <property type="nucleotide sequence ID" value="XM_065870374.1"/>
</dbReference>
<dbReference type="Proteomes" id="UP000092730">
    <property type="component" value="Chromosome 5"/>
</dbReference>
<gene>
    <name evidence="2" type="ORF">I302_106962</name>
</gene>